<sequence>MLLDKLLSKRPFRGLRRAASASTSSISCCSSSSPSSAHLGAAALSSSSALSAYPYPRSHTTLMVLPAAGTAVATNNTPRGSANISGSRSAGSASSSRYGSKEWLTNSMLMEEDGGGSGDYDNNNLILNYPNNAGDGNNNNTSEPPLNRAIPPIPESKSNESIISAQSSSLAASSTARRQSITNNNNAGGTIGSTTMDTHMALAEVIEDKSVVIENPMAQNLGLNHQQDHNKKGSHSKTLQDPTKSP</sequence>
<keyword evidence="2" id="KW-1185">Reference proteome</keyword>
<evidence type="ECO:0000313" key="2">
    <source>
        <dbReference type="Proteomes" id="UP000887574"/>
    </source>
</evidence>
<evidence type="ECO:0000256" key="1">
    <source>
        <dbReference type="SAM" id="MobiDB-lite"/>
    </source>
</evidence>
<dbReference type="WBParaSite" id="jg15680">
    <property type="protein sequence ID" value="jg15680"/>
    <property type="gene ID" value="jg15680"/>
</dbReference>
<feature type="compositionally biased region" description="Polar residues" evidence="1">
    <location>
        <begin position="236"/>
        <end position="246"/>
    </location>
</feature>
<accession>A0A915D484</accession>
<dbReference type="AlphaFoldDB" id="A0A915D484"/>
<organism evidence="2 3">
    <name type="scientific">Ditylenchus dipsaci</name>
    <dbReference type="NCBI Taxonomy" id="166011"/>
    <lineage>
        <taxon>Eukaryota</taxon>
        <taxon>Metazoa</taxon>
        <taxon>Ecdysozoa</taxon>
        <taxon>Nematoda</taxon>
        <taxon>Chromadorea</taxon>
        <taxon>Rhabditida</taxon>
        <taxon>Tylenchina</taxon>
        <taxon>Tylenchomorpha</taxon>
        <taxon>Sphaerularioidea</taxon>
        <taxon>Anguinidae</taxon>
        <taxon>Anguininae</taxon>
        <taxon>Ditylenchus</taxon>
    </lineage>
</organism>
<reference evidence="3" key="1">
    <citation type="submission" date="2022-11" db="UniProtKB">
        <authorList>
            <consortium name="WormBaseParasite"/>
        </authorList>
    </citation>
    <scope>IDENTIFICATION</scope>
</reference>
<name>A0A915D484_9BILA</name>
<evidence type="ECO:0000313" key="3">
    <source>
        <dbReference type="WBParaSite" id="jg15680"/>
    </source>
</evidence>
<dbReference type="Proteomes" id="UP000887574">
    <property type="component" value="Unplaced"/>
</dbReference>
<feature type="compositionally biased region" description="Low complexity" evidence="1">
    <location>
        <begin position="159"/>
        <end position="192"/>
    </location>
</feature>
<feature type="region of interest" description="Disordered" evidence="1">
    <location>
        <begin position="131"/>
        <end position="192"/>
    </location>
</feature>
<feature type="region of interest" description="Disordered" evidence="1">
    <location>
        <begin position="216"/>
        <end position="246"/>
    </location>
</feature>
<feature type="region of interest" description="Disordered" evidence="1">
    <location>
        <begin position="75"/>
        <end position="98"/>
    </location>
</feature>
<protein>
    <submittedName>
        <fullName evidence="3">Uncharacterized protein</fullName>
    </submittedName>
</protein>
<dbReference type="PROSITE" id="PS51257">
    <property type="entry name" value="PROKAR_LIPOPROTEIN"/>
    <property type="match status" value="1"/>
</dbReference>
<proteinExistence type="predicted"/>
<feature type="compositionally biased region" description="Low complexity" evidence="1">
    <location>
        <begin position="79"/>
        <end position="98"/>
    </location>
</feature>
<feature type="compositionally biased region" description="Low complexity" evidence="1">
    <location>
        <begin position="131"/>
        <end position="140"/>
    </location>
</feature>